<evidence type="ECO:0000313" key="2">
    <source>
        <dbReference type="EMBL" id="AQK63883.1"/>
    </source>
</evidence>
<dbReference type="IntAct" id="A0A1D6GKM4">
    <property type="interactions" value="6"/>
</dbReference>
<accession>A0A1D6GKM4</accession>
<feature type="compositionally biased region" description="Polar residues" evidence="1">
    <location>
        <begin position="69"/>
        <end position="81"/>
    </location>
</feature>
<name>A0A1D6GKM4_MAIZE</name>
<dbReference type="PaxDb" id="4577-GRMZM2G010604_P05"/>
<organism evidence="2">
    <name type="scientific">Zea mays</name>
    <name type="common">Maize</name>
    <dbReference type="NCBI Taxonomy" id="4577"/>
    <lineage>
        <taxon>Eukaryota</taxon>
        <taxon>Viridiplantae</taxon>
        <taxon>Streptophyta</taxon>
        <taxon>Embryophyta</taxon>
        <taxon>Tracheophyta</taxon>
        <taxon>Spermatophyta</taxon>
        <taxon>Magnoliopsida</taxon>
        <taxon>Liliopsida</taxon>
        <taxon>Poales</taxon>
        <taxon>Poaceae</taxon>
        <taxon>PACMAD clade</taxon>
        <taxon>Panicoideae</taxon>
        <taxon>Andropogonodae</taxon>
        <taxon>Andropogoneae</taxon>
        <taxon>Tripsacinae</taxon>
        <taxon>Zea</taxon>
    </lineage>
</organism>
<feature type="compositionally biased region" description="Acidic residues" evidence="1">
    <location>
        <begin position="94"/>
        <end position="109"/>
    </location>
</feature>
<evidence type="ECO:0000256" key="1">
    <source>
        <dbReference type="SAM" id="MobiDB-lite"/>
    </source>
</evidence>
<dbReference type="InParanoid" id="A0A1D6GKM4"/>
<sequence>MELLVLGPFEVLRSELHQEGAPVEPLLRGNPMESAQERRVIVWPRRPLDDFSPVFHNPESPTHHGVAESTCNCKPTKSSRAPTPPNRVASEIEQGLEEPGERPSEEEDQQQAGGGGEVVGVGGRGIYDDNPVEAGGATARLPDPIPAQVNPPPVSIPLNLKPQPVTPPSNNGVVTVAVCSDLVGLDAGGARFGSISLWLGFVSELQWVELH</sequence>
<feature type="region of interest" description="Disordered" evidence="1">
    <location>
        <begin position="54"/>
        <end position="145"/>
    </location>
</feature>
<dbReference type="AlphaFoldDB" id="A0A1D6GKM4"/>
<dbReference type="EMBL" id="CM000781">
    <property type="protein sequence ID" value="AQK63883.1"/>
    <property type="molecule type" value="Genomic_DNA"/>
</dbReference>
<protein>
    <submittedName>
        <fullName evidence="2">Uncharacterized protein</fullName>
    </submittedName>
</protein>
<reference evidence="2" key="1">
    <citation type="submission" date="2015-12" db="EMBL/GenBank/DDBJ databases">
        <title>Update maize B73 reference genome by single molecule sequencing technologies.</title>
        <authorList>
            <consortium name="Maize Genome Sequencing Project"/>
            <person name="Ware D."/>
        </authorList>
    </citation>
    <scope>NUCLEOTIDE SEQUENCE</scope>
    <source>
        <tissue evidence="2">Seedling</tissue>
    </source>
</reference>
<gene>
    <name evidence="2" type="ORF">ZEAMMB73_Zm00001d013574</name>
</gene>
<feature type="compositionally biased region" description="Gly residues" evidence="1">
    <location>
        <begin position="112"/>
        <end position="125"/>
    </location>
</feature>
<proteinExistence type="predicted"/>